<dbReference type="EMBL" id="RQFA01000005">
    <property type="protein sequence ID" value="TGK39240.1"/>
    <property type="molecule type" value="Genomic_DNA"/>
</dbReference>
<dbReference type="RefSeq" id="WP_135595670.1">
    <property type="nucleotide sequence ID" value="NZ_RQEZ01000024.1"/>
</dbReference>
<gene>
    <name evidence="1" type="ORF">EHQ17_00290</name>
</gene>
<keyword evidence="2" id="KW-1185">Reference proteome</keyword>
<organism evidence="1 2">
    <name type="scientific">Leptospira gomenensis</name>
    <dbReference type="NCBI Taxonomy" id="2484974"/>
    <lineage>
        <taxon>Bacteria</taxon>
        <taxon>Pseudomonadati</taxon>
        <taxon>Spirochaetota</taxon>
        <taxon>Spirochaetia</taxon>
        <taxon>Leptospirales</taxon>
        <taxon>Leptospiraceae</taxon>
        <taxon>Leptospira</taxon>
    </lineage>
</organism>
<dbReference type="OrthoDB" id="344156at2"/>
<evidence type="ECO:0000313" key="2">
    <source>
        <dbReference type="Proteomes" id="UP000298277"/>
    </source>
</evidence>
<sequence>MSRNFLFVKPYRLLGAIVFLYCFQKTISADTVLLKDGRRLENVKTVLKEDHVLAEDEFGKTEKIDPTQIEKITLGEIKKKPVVPENEKKFRVSAWGTAWNAGVHEDPNLQRVYSTSEILQMTMYVDPYVQRDYRVKVRTIAFQIDYKKDARNGFSLALEQSTFSFPARGVNPLTALWINMNTIGNQTYAELTLPATLALLTNPSWDEYDVSREQNEKFSLKTLSLSPSYQYYYPITESIRWFSQIGFGIGRSYQSGIYAKAVLQDAAFLGTGFQIELDPYFFRITFQYRATTLHAGPDTYRFTEPQVSAGLGIGL</sequence>
<evidence type="ECO:0000313" key="1">
    <source>
        <dbReference type="EMBL" id="TGK39240.1"/>
    </source>
</evidence>
<comment type="caution">
    <text evidence="1">The sequence shown here is derived from an EMBL/GenBank/DDBJ whole genome shotgun (WGS) entry which is preliminary data.</text>
</comment>
<protein>
    <submittedName>
        <fullName evidence="1">Uncharacterized protein</fullName>
    </submittedName>
</protein>
<proteinExistence type="predicted"/>
<dbReference type="Proteomes" id="UP000298277">
    <property type="component" value="Unassembled WGS sequence"/>
</dbReference>
<accession>A0A5F1YHE2</accession>
<name>A0A5F1YHE2_9LEPT</name>
<dbReference type="AlphaFoldDB" id="A0A5F1YHE2"/>
<reference evidence="1" key="1">
    <citation type="journal article" date="2019" name="PLoS Negl. Trop. Dis.">
        <title>Revisiting the worldwide diversity of Leptospira species in the environment.</title>
        <authorList>
            <person name="Vincent A.T."/>
            <person name="Schiettekatte O."/>
            <person name="Bourhy P."/>
            <person name="Veyrier F.J."/>
            <person name="Picardeau M."/>
        </authorList>
    </citation>
    <scope>NUCLEOTIDE SEQUENCE [LARGE SCALE GENOMIC DNA]</scope>
    <source>
        <strain evidence="1">201800299</strain>
    </source>
</reference>